<organism evidence="1 3">
    <name type="scientific">Nelumbo nucifera</name>
    <name type="common">Sacred lotus</name>
    <dbReference type="NCBI Taxonomy" id="4432"/>
    <lineage>
        <taxon>Eukaryota</taxon>
        <taxon>Viridiplantae</taxon>
        <taxon>Streptophyta</taxon>
        <taxon>Embryophyta</taxon>
        <taxon>Tracheophyta</taxon>
        <taxon>Spermatophyta</taxon>
        <taxon>Magnoliopsida</taxon>
        <taxon>Proteales</taxon>
        <taxon>Nelumbonaceae</taxon>
        <taxon>Nelumbo</taxon>
    </lineage>
</organism>
<evidence type="ECO:0000313" key="3">
    <source>
        <dbReference type="Proteomes" id="UP000607653"/>
    </source>
</evidence>
<evidence type="ECO:0000313" key="2">
    <source>
        <dbReference type="EMBL" id="DAD43486.1"/>
    </source>
</evidence>
<comment type="caution">
    <text evidence="1">The sequence shown here is derived from an EMBL/GenBank/DDBJ whole genome shotgun (WGS) entry which is preliminary data.</text>
</comment>
<reference evidence="1 3" key="1">
    <citation type="journal article" date="2020" name="Mol. Biol. Evol.">
        <title>Distinct Expression and Methylation Patterns for Genes with Different Fates following a Single Whole-Genome Duplication in Flowering Plants.</title>
        <authorList>
            <person name="Shi T."/>
            <person name="Rahmani R.S."/>
            <person name="Gugger P.F."/>
            <person name="Wang M."/>
            <person name="Li H."/>
            <person name="Zhang Y."/>
            <person name="Li Z."/>
            <person name="Wang Q."/>
            <person name="Van de Peer Y."/>
            <person name="Marchal K."/>
            <person name="Chen J."/>
        </authorList>
    </citation>
    <scope>NUCLEOTIDE SEQUENCE [LARGE SCALE GENOMIC DNA]</scope>
    <source>
        <tissue evidence="1">Leaf</tissue>
    </source>
</reference>
<dbReference type="Proteomes" id="UP000607653">
    <property type="component" value="Unassembled WGS sequence"/>
</dbReference>
<accession>A0A822XJE2</accession>
<proteinExistence type="predicted"/>
<dbReference type="EMBL" id="DUZY01000006">
    <property type="protein sequence ID" value="DAD43486.1"/>
    <property type="molecule type" value="Genomic_DNA"/>
</dbReference>
<protein>
    <submittedName>
        <fullName evidence="1">Uncharacterized protein</fullName>
    </submittedName>
</protein>
<evidence type="ECO:0000313" key="1">
    <source>
        <dbReference type="EMBL" id="DAD20397.1"/>
    </source>
</evidence>
<keyword evidence="3" id="KW-1185">Reference proteome</keyword>
<name>A0A822XJE2_NELNU</name>
<dbReference type="EMBL" id="DUZY01000001">
    <property type="protein sequence ID" value="DAD20397.1"/>
    <property type="molecule type" value="Genomic_DNA"/>
</dbReference>
<dbReference type="AlphaFoldDB" id="A0A822XJE2"/>
<sequence>MEEGSIAKTLKARTNWNDGL</sequence>
<gene>
    <name evidence="2" type="ORF">HUJ06_001716</name>
    <name evidence="1" type="ORF">HUJ06_021860</name>
</gene>